<dbReference type="PIRSF" id="PIRSF015268">
    <property type="entry name" value="Virulence_RhuM"/>
    <property type="match status" value="1"/>
</dbReference>
<accession>A0A1V3L2Z1</accession>
<dbReference type="Proteomes" id="UP000188573">
    <property type="component" value="Unassembled WGS sequence"/>
</dbReference>
<dbReference type="PANTHER" id="PTHR35810:SF1">
    <property type="entry name" value="CYTOPLASMIC PROTEIN"/>
    <property type="match status" value="1"/>
</dbReference>
<evidence type="ECO:0000313" key="2">
    <source>
        <dbReference type="Proteomes" id="UP000188573"/>
    </source>
</evidence>
<organism evidence="1 2">
    <name type="scientific">Rodentibacter ratti</name>
    <dbReference type="NCBI Taxonomy" id="1906745"/>
    <lineage>
        <taxon>Bacteria</taxon>
        <taxon>Pseudomonadati</taxon>
        <taxon>Pseudomonadota</taxon>
        <taxon>Gammaproteobacteria</taxon>
        <taxon>Pasteurellales</taxon>
        <taxon>Pasteurellaceae</taxon>
        <taxon>Rodentibacter</taxon>
    </lineage>
</organism>
<name>A0A1V3L2Z1_9PAST</name>
<dbReference type="Pfam" id="PF13310">
    <property type="entry name" value="Virulence_RhuM"/>
    <property type="match status" value="1"/>
</dbReference>
<protein>
    <submittedName>
        <fullName evidence="1">Hydroxyacid dehydrogenase</fullName>
    </submittedName>
</protein>
<proteinExistence type="predicted"/>
<reference evidence="1 2" key="1">
    <citation type="submission" date="2016-10" db="EMBL/GenBank/DDBJ databases">
        <title>Rodentibacter gen. nov. and new species.</title>
        <authorList>
            <person name="Christensen H."/>
        </authorList>
    </citation>
    <scope>NUCLEOTIDE SEQUENCE [LARGE SCALE GENOMIC DNA]</scope>
    <source>
        <strain evidence="1 2">Ac81</strain>
    </source>
</reference>
<sequence>MRAMNESQGEFLLYQTEDAETQIRVRFEEKGLWLSQQQMAELFQVSVKTISEHLGNIFDEDEIDPERTIRKFRIVQMEGSRQVRRLIDHYHLDAILAVGYRVRSHRGTQFRRWATEQLSHYLEKGFLLDGDRFKAGKDEAYFEELLAQIRDIRSSEKVFWRKVLDIYATSIDYDPNTETSRQFFASVQNKMHWAAHGHTAAELIMLRADAEAPYMGLTNWDGQSKGKPVRKADVGIAKNYLNAEELDVLNRIVTAYIEVAELQAQARQPMYMQDWAQELDHFLRLTRKEILTHAGKVSADAALARAQAVYEQYWAQQSRLPSRVEQDFECAIAEPVKQLERARKQVQAKSKGKKNDA</sequence>
<keyword evidence="2" id="KW-1185">Reference proteome</keyword>
<comment type="caution">
    <text evidence="1">The sequence shown here is derived from an EMBL/GenBank/DDBJ whole genome shotgun (WGS) entry which is preliminary data.</text>
</comment>
<dbReference type="InterPro" id="IPR011204">
    <property type="entry name" value="Virulence_RhuM-like"/>
</dbReference>
<dbReference type="EMBL" id="MLAG01000001">
    <property type="protein sequence ID" value="OOF84299.1"/>
    <property type="molecule type" value="Genomic_DNA"/>
</dbReference>
<evidence type="ECO:0000313" key="1">
    <source>
        <dbReference type="EMBL" id="OOF84299.1"/>
    </source>
</evidence>
<gene>
    <name evidence="1" type="ORF">BKG92_00025</name>
</gene>
<dbReference type="PANTHER" id="PTHR35810">
    <property type="entry name" value="CYTOPLASMIC PROTEIN-RELATED"/>
    <property type="match status" value="1"/>
</dbReference>
<dbReference type="AlphaFoldDB" id="A0A1V3L2Z1"/>